<dbReference type="EMBL" id="PVZG01000042">
    <property type="protein sequence ID" value="PRY18878.1"/>
    <property type="molecule type" value="Genomic_DNA"/>
</dbReference>
<sequence length="646" mass="69087">MPYLCRVTISGPEADDGAVSTLIDAVADAVKNGWDAPLVSVHDDESDDELSDDESPGGEVLDHRILGYLGGAIVLVVLDCDDFMQASIVVASLARHLTTWSPALLEFTPSGLEISRLDEPYDEDNWLPPIADDESDPRPRWPLSELLDEQVKELSGQYLLAVAVRAIWHPAEHPYGDPADDIVAGSVEHPWGNVLSHAVGILLIRAARFESRHGSQAKLLVHGSGDLALAGDLLQRARETGNEDEADDDGFTDDAMRGHVLVEDFMETHDLQWNRLADDEGPEEPEARSNRQLKTLLWAGLRAAATLCAPLASLSGPWQVLDQLGDDEVVSLYAEQEEEDNETAAQDDAAEVYSASAAHLLSWLAIRHPDLLESRAAGTLITDAANDVTAFHQVFNATMVMAGHESLKTALAQQRILARLHPGIDTYAAALAETERDDPDEDADAYNDMHLALEEVLADGPGMAKRIRFLLTVLGAAVRTADSGSRSTDGTPASTPRSITYYLLIEPSMHSATVLHRDNDDAAIRAAMLGLAAQVSPLAAAGLIAELPGLTGDDPRLEPAALTRATTWVQDALQVAQQHGAPVDAIGNGTGQAADAQEVISAISAHGCLPPEWPVHRVVPAAAYAAAAILHASETVGRAGEVFTED</sequence>
<name>A0A2T0RCI5_9ACTN</name>
<keyword evidence="2" id="KW-1185">Reference proteome</keyword>
<proteinExistence type="predicted"/>
<accession>A0A2T0RCI5</accession>
<organism evidence="1 2">
    <name type="scientific">Pseudosporangium ferrugineum</name>
    <dbReference type="NCBI Taxonomy" id="439699"/>
    <lineage>
        <taxon>Bacteria</taxon>
        <taxon>Bacillati</taxon>
        <taxon>Actinomycetota</taxon>
        <taxon>Actinomycetes</taxon>
        <taxon>Micromonosporales</taxon>
        <taxon>Micromonosporaceae</taxon>
        <taxon>Pseudosporangium</taxon>
    </lineage>
</organism>
<protein>
    <submittedName>
        <fullName evidence="1">Uncharacterized protein</fullName>
    </submittedName>
</protein>
<dbReference type="Proteomes" id="UP000239209">
    <property type="component" value="Unassembled WGS sequence"/>
</dbReference>
<dbReference type="AlphaFoldDB" id="A0A2T0RCI5"/>
<comment type="caution">
    <text evidence="1">The sequence shown here is derived from an EMBL/GenBank/DDBJ whole genome shotgun (WGS) entry which is preliminary data.</text>
</comment>
<evidence type="ECO:0000313" key="2">
    <source>
        <dbReference type="Proteomes" id="UP000239209"/>
    </source>
</evidence>
<reference evidence="1 2" key="1">
    <citation type="submission" date="2018-03" db="EMBL/GenBank/DDBJ databases">
        <title>Genomic Encyclopedia of Archaeal and Bacterial Type Strains, Phase II (KMG-II): from individual species to whole genera.</title>
        <authorList>
            <person name="Goeker M."/>
        </authorList>
    </citation>
    <scope>NUCLEOTIDE SEQUENCE [LARGE SCALE GENOMIC DNA]</scope>
    <source>
        <strain evidence="1 2">DSM 45348</strain>
    </source>
</reference>
<evidence type="ECO:0000313" key="1">
    <source>
        <dbReference type="EMBL" id="PRY18878.1"/>
    </source>
</evidence>
<gene>
    <name evidence="1" type="ORF">CLV70_1428</name>
</gene>